<organism evidence="1 2">
    <name type="scientific">Musa balbisiana</name>
    <name type="common">Banana</name>
    <dbReference type="NCBI Taxonomy" id="52838"/>
    <lineage>
        <taxon>Eukaryota</taxon>
        <taxon>Viridiplantae</taxon>
        <taxon>Streptophyta</taxon>
        <taxon>Embryophyta</taxon>
        <taxon>Tracheophyta</taxon>
        <taxon>Spermatophyta</taxon>
        <taxon>Magnoliopsida</taxon>
        <taxon>Liliopsida</taxon>
        <taxon>Zingiberales</taxon>
        <taxon>Musaceae</taxon>
        <taxon>Musa</taxon>
    </lineage>
</organism>
<evidence type="ECO:0000313" key="2">
    <source>
        <dbReference type="Proteomes" id="UP000317650"/>
    </source>
</evidence>
<sequence>MSARATTTSRSTRARCMTIWVAISVSTSRSRAPSKWKTSEQMTASKRKNNISVHTTNLCIVGDGLELSWKERFLASPNHCKEASLVTVEESSDRVDSSLMLLVMELSCHYFLPLLLMMCLRV</sequence>
<reference evidence="1 2" key="1">
    <citation type="journal article" date="2019" name="Nat. Plants">
        <title>Genome sequencing of Musa balbisiana reveals subgenome evolution and function divergence in polyploid bananas.</title>
        <authorList>
            <person name="Yao X."/>
        </authorList>
    </citation>
    <scope>NUCLEOTIDE SEQUENCE [LARGE SCALE GENOMIC DNA]</scope>
    <source>
        <strain evidence="2">cv. DH-PKW</strain>
        <tissue evidence="1">Leaves</tissue>
    </source>
</reference>
<evidence type="ECO:0000313" key="1">
    <source>
        <dbReference type="EMBL" id="THU75033.1"/>
    </source>
</evidence>
<name>A0A4S8KI65_MUSBA</name>
<accession>A0A4S8KI65</accession>
<protein>
    <submittedName>
        <fullName evidence="1">Uncharacterized protein</fullName>
    </submittedName>
</protein>
<dbReference type="EMBL" id="PYDT01000001">
    <property type="protein sequence ID" value="THU75033.1"/>
    <property type="molecule type" value="Genomic_DNA"/>
</dbReference>
<keyword evidence="2" id="KW-1185">Reference proteome</keyword>
<comment type="caution">
    <text evidence="1">The sequence shown here is derived from an EMBL/GenBank/DDBJ whole genome shotgun (WGS) entry which is preliminary data.</text>
</comment>
<gene>
    <name evidence="1" type="ORF">C4D60_Mb04t39650</name>
</gene>
<dbReference type="Proteomes" id="UP000317650">
    <property type="component" value="Chromosome 4"/>
</dbReference>
<proteinExistence type="predicted"/>
<dbReference type="AlphaFoldDB" id="A0A4S8KI65"/>